<evidence type="ECO:0000313" key="1">
    <source>
        <dbReference type="EMBL" id="WBA41441.1"/>
    </source>
</evidence>
<keyword evidence="2" id="KW-1185">Reference proteome</keyword>
<dbReference type="InterPro" id="IPR025563">
    <property type="entry name" value="DUF4286"/>
</dbReference>
<dbReference type="RefSeq" id="WP_269559512.1">
    <property type="nucleotide sequence ID" value="NZ_CP114767.1"/>
</dbReference>
<sequence>MFPYSSRLLSGSAPAFRSLTGHCFGEPTITPKFLTTMILYNVTTSLDPEIEEQWVSYMQQTHMPEVMATGFFVKSQLCRLLNEEDNGITYASQYYCVSLEQLEEYQQLAAPILIQEMEKHFGGRYASFRTMLEVLG</sequence>
<proteinExistence type="predicted"/>
<dbReference type="Pfam" id="PF14114">
    <property type="entry name" value="DUF4286"/>
    <property type="match status" value="1"/>
</dbReference>
<gene>
    <name evidence="1" type="ORF">O3303_16685</name>
</gene>
<reference evidence="1 2" key="1">
    <citation type="submission" date="2022-12" db="EMBL/GenBank/DDBJ databases">
        <title>Hymenobacter canadensis sp. nov. isolated from lake water of the Cambridge Bay, Canada.</title>
        <authorList>
            <person name="Kim W.H."/>
            <person name="Lee Y.M."/>
        </authorList>
    </citation>
    <scope>NUCLEOTIDE SEQUENCE [LARGE SCALE GENOMIC DNA]</scope>
    <source>
        <strain evidence="1 2">PAMC 29467</strain>
    </source>
</reference>
<organism evidence="1 2">
    <name type="scientific">Hymenobacter canadensis</name>
    <dbReference type="NCBI Taxonomy" id="2999067"/>
    <lineage>
        <taxon>Bacteria</taxon>
        <taxon>Pseudomonadati</taxon>
        <taxon>Bacteroidota</taxon>
        <taxon>Cytophagia</taxon>
        <taxon>Cytophagales</taxon>
        <taxon>Hymenobacteraceae</taxon>
        <taxon>Hymenobacter</taxon>
    </lineage>
</organism>
<evidence type="ECO:0000313" key="2">
    <source>
        <dbReference type="Proteomes" id="UP001211005"/>
    </source>
</evidence>
<name>A0ABY7LNK8_9BACT</name>
<dbReference type="EMBL" id="CP114767">
    <property type="protein sequence ID" value="WBA41441.1"/>
    <property type="molecule type" value="Genomic_DNA"/>
</dbReference>
<protein>
    <submittedName>
        <fullName evidence="1">DUF4286 family protein</fullName>
    </submittedName>
</protein>
<dbReference type="Proteomes" id="UP001211005">
    <property type="component" value="Chromosome"/>
</dbReference>
<accession>A0ABY7LNK8</accession>